<evidence type="ECO:0000256" key="1">
    <source>
        <dbReference type="ARBA" id="ARBA00004474"/>
    </source>
</evidence>
<evidence type="ECO:0000259" key="3">
    <source>
        <dbReference type="Pfam" id="PF00931"/>
    </source>
</evidence>
<proteinExistence type="predicted"/>
<evidence type="ECO:0000256" key="2">
    <source>
        <dbReference type="ARBA" id="ARBA00022821"/>
    </source>
</evidence>
<organism evidence="4 5">
    <name type="scientific">Cuscuta australis</name>
    <dbReference type="NCBI Taxonomy" id="267555"/>
    <lineage>
        <taxon>Eukaryota</taxon>
        <taxon>Viridiplantae</taxon>
        <taxon>Streptophyta</taxon>
        <taxon>Embryophyta</taxon>
        <taxon>Tracheophyta</taxon>
        <taxon>Spermatophyta</taxon>
        <taxon>Magnoliopsida</taxon>
        <taxon>eudicotyledons</taxon>
        <taxon>Gunneridae</taxon>
        <taxon>Pentapetalae</taxon>
        <taxon>asterids</taxon>
        <taxon>lamiids</taxon>
        <taxon>Solanales</taxon>
        <taxon>Convolvulaceae</taxon>
        <taxon>Cuscuteae</taxon>
        <taxon>Cuscuta</taxon>
        <taxon>Cuscuta subgen. Grammica</taxon>
        <taxon>Cuscuta sect. Cleistogrammica</taxon>
    </lineage>
</organism>
<comment type="subcellular location">
    <subcellularLocation>
        <location evidence="1">Plastid</location>
    </subcellularLocation>
</comment>
<dbReference type="SUPFAM" id="SSF52540">
    <property type="entry name" value="P-loop containing nucleoside triphosphate hydrolases"/>
    <property type="match status" value="1"/>
</dbReference>
<sequence>MDGIGTLVLDGGHDVKLFWIRDLQSVLYEAEDFLDELSLQISKAEESRIPVVVIVGMGGVAKITIAKLVYNDKSIAPLFDSHVWISVSGENSIQTITRLVVESACGVHCELNEFDLLQRKLQKILKEKKLVLVFDEFWNEDTIDWETFMLPFIDALPGTKILVTMRSTIASRLIATSPVYCAKGLSVENCWKINRQKYS</sequence>
<name>A0A328DFM3_9ASTE</name>
<dbReference type="GO" id="GO:0009536">
    <property type="term" value="C:plastid"/>
    <property type="evidence" value="ECO:0007669"/>
    <property type="project" value="UniProtKB-SubCell"/>
</dbReference>
<protein>
    <recommendedName>
        <fullName evidence="3">NB-ARC domain-containing protein</fullName>
    </recommendedName>
</protein>
<gene>
    <name evidence="4" type="ORF">DM860_015664</name>
</gene>
<dbReference type="PANTHER" id="PTHR36766:SF40">
    <property type="entry name" value="DISEASE RESISTANCE PROTEIN RGA3"/>
    <property type="match status" value="1"/>
</dbReference>
<keyword evidence="2" id="KW-0611">Plant defense</keyword>
<keyword evidence="5" id="KW-1185">Reference proteome</keyword>
<dbReference type="AlphaFoldDB" id="A0A328DFM3"/>
<reference evidence="4 5" key="1">
    <citation type="submission" date="2018-06" db="EMBL/GenBank/DDBJ databases">
        <title>The Genome of Cuscuta australis (Dodder) Provides Insight into the Evolution of Plant Parasitism.</title>
        <authorList>
            <person name="Liu H."/>
        </authorList>
    </citation>
    <scope>NUCLEOTIDE SEQUENCE [LARGE SCALE GENOMIC DNA]</scope>
    <source>
        <strain evidence="5">cv. Yunnan</strain>
        <tissue evidence="4">Vines</tissue>
    </source>
</reference>
<evidence type="ECO:0000313" key="4">
    <source>
        <dbReference type="EMBL" id="RAL44304.1"/>
    </source>
</evidence>
<dbReference type="GO" id="GO:0043531">
    <property type="term" value="F:ADP binding"/>
    <property type="evidence" value="ECO:0007669"/>
    <property type="project" value="InterPro"/>
</dbReference>
<feature type="domain" description="NB-ARC" evidence="3">
    <location>
        <begin position="32"/>
        <end position="195"/>
    </location>
</feature>
<dbReference type="PRINTS" id="PR00364">
    <property type="entry name" value="DISEASERSIST"/>
</dbReference>
<dbReference type="Proteomes" id="UP000249390">
    <property type="component" value="Unassembled WGS sequence"/>
</dbReference>
<evidence type="ECO:0000313" key="5">
    <source>
        <dbReference type="Proteomes" id="UP000249390"/>
    </source>
</evidence>
<accession>A0A328DFM3</accession>
<dbReference type="Gene3D" id="3.40.50.300">
    <property type="entry name" value="P-loop containing nucleotide triphosphate hydrolases"/>
    <property type="match status" value="1"/>
</dbReference>
<dbReference type="InterPro" id="IPR002182">
    <property type="entry name" value="NB-ARC"/>
</dbReference>
<comment type="caution">
    <text evidence="4">The sequence shown here is derived from an EMBL/GenBank/DDBJ whole genome shotgun (WGS) entry which is preliminary data.</text>
</comment>
<dbReference type="InterPro" id="IPR027417">
    <property type="entry name" value="P-loop_NTPase"/>
</dbReference>
<dbReference type="PANTHER" id="PTHR36766">
    <property type="entry name" value="PLANT BROAD-SPECTRUM MILDEW RESISTANCE PROTEIN RPW8"/>
    <property type="match status" value="1"/>
</dbReference>
<dbReference type="GO" id="GO:0006952">
    <property type="term" value="P:defense response"/>
    <property type="evidence" value="ECO:0007669"/>
    <property type="project" value="UniProtKB-KW"/>
</dbReference>
<dbReference type="Pfam" id="PF00931">
    <property type="entry name" value="NB-ARC"/>
    <property type="match status" value="1"/>
</dbReference>
<dbReference type="EMBL" id="NQVE01000146">
    <property type="protein sequence ID" value="RAL44304.1"/>
    <property type="molecule type" value="Genomic_DNA"/>
</dbReference>